<dbReference type="Pfam" id="PF13649">
    <property type="entry name" value="Methyltransf_25"/>
    <property type="match status" value="1"/>
</dbReference>
<dbReference type="InterPro" id="IPR041698">
    <property type="entry name" value="Methyltransf_25"/>
</dbReference>
<dbReference type="SUPFAM" id="SSF53335">
    <property type="entry name" value="S-adenosyl-L-methionine-dependent methyltransferases"/>
    <property type="match status" value="1"/>
</dbReference>
<dbReference type="Proteomes" id="UP000789325">
    <property type="component" value="Unassembled WGS sequence"/>
</dbReference>
<accession>A0A2K2U7A7</accession>
<proteinExistence type="predicted"/>
<keyword evidence="4" id="KW-0489">Methyltransferase</keyword>
<keyword evidence="1 4" id="KW-0808">Transferase</keyword>
<dbReference type="EMBL" id="DYZL01000240">
    <property type="protein sequence ID" value="HJH44468.1"/>
    <property type="molecule type" value="Genomic_DNA"/>
</dbReference>
<reference evidence="4 5" key="1">
    <citation type="journal article" date="2018" name="Int. J. Syst. Evol. Microbiol.">
        <title>Rubneribacter badeniensis gen. nov., sp. nov. and Enteroscipio rubneri gen. nov., sp. nov., new members of the Eggerthellaceae isolated from human faeces.</title>
        <authorList>
            <person name="Danylec N."/>
            <person name="Gobl A."/>
            <person name="Stoll D.A."/>
            <person name="Hetzer B."/>
            <person name="Kulling S.E."/>
            <person name="Huch M."/>
        </authorList>
    </citation>
    <scope>NUCLEOTIDE SEQUENCE [LARGE SCALE GENOMIC DNA]</scope>
    <source>
        <strain evidence="4 5">ResAG-85</strain>
    </source>
</reference>
<gene>
    <name evidence="4" type="ORF">C2L80_02700</name>
    <name evidence="3" type="ORF">K8V16_11840</name>
</gene>
<dbReference type="RefSeq" id="WP_103262579.1">
    <property type="nucleotide sequence ID" value="NZ_PPEL01000006.1"/>
</dbReference>
<name>A0A2K2U7A7_9ACTN</name>
<dbReference type="GO" id="GO:0008168">
    <property type="term" value="F:methyltransferase activity"/>
    <property type="evidence" value="ECO:0007669"/>
    <property type="project" value="UniProtKB-KW"/>
</dbReference>
<organism evidence="4 5">
    <name type="scientific">Rubneribacter badeniensis</name>
    <dbReference type="NCBI Taxonomy" id="2070688"/>
    <lineage>
        <taxon>Bacteria</taxon>
        <taxon>Bacillati</taxon>
        <taxon>Actinomycetota</taxon>
        <taxon>Coriobacteriia</taxon>
        <taxon>Eggerthellales</taxon>
        <taxon>Eggerthellaceae</taxon>
        <taxon>Rubneribacter</taxon>
    </lineage>
</organism>
<dbReference type="AlphaFoldDB" id="A0A2K2U7A7"/>
<keyword evidence="5" id="KW-1185">Reference proteome</keyword>
<evidence type="ECO:0000313" key="5">
    <source>
        <dbReference type="Proteomes" id="UP000236488"/>
    </source>
</evidence>
<comment type="caution">
    <text evidence="4">The sequence shown here is derived from an EMBL/GenBank/DDBJ whole genome shotgun (WGS) entry which is preliminary data.</text>
</comment>
<dbReference type="GO" id="GO:0032259">
    <property type="term" value="P:methylation"/>
    <property type="evidence" value="ECO:0007669"/>
    <property type="project" value="UniProtKB-KW"/>
</dbReference>
<dbReference type="EMBL" id="PPEL01000006">
    <property type="protein sequence ID" value="PNV66213.1"/>
    <property type="molecule type" value="Genomic_DNA"/>
</dbReference>
<evidence type="ECO:0000313" key="4">
    <source>
        <dbReference type="EMBL" id="PNV66213.1"/>
    </source>
</evidence>
<evidence type="ECO:0000259" key="2">
    <source>
        <dbReference type="Pfam" id="PF13649"/>
    </source>
</evidence>
<dbReference type="Gene3D" id="3.40.50.150">
    <property type="entry name" value="Vaccinia Virus protein VP39"/>
    <property type="match status" value="1"/>
</dbReference>
<dbReference type="CDD" id="cd02440">
    <property type="entry name" value="AdoMet_MTases"/>
    <property type="match status" value="1"/>
</dbReference>
<sequence length="193" mass="21295">MNEIARYFDSRADDWEKTFNRPSAVQGAVAAIAGIGPGSRVLDLGCGTGIMADVYLALGVSQVVALDIAPRMIEIAQKKYENEPRIDFRCRDAVEFEDEEGFDAVVIYNAYPHFLDKDALAKRVASLVKPAGRFTVAHSMGRAQMNDHHRNVPASVTSVLRPAVEEAEAWRGLFEIDSIVDSPLFYCFAGQLK</sequence>
<evidence type="ECO:0000256" key="1">
    <source>
        <dbReference type="ARBA" id="ARBA00022679"/>
    </source>
</evidence>
<feature type="domain" description="Methyltransferase" evidence="2">
    <location>
        <begin position="41"/>
        <end position="132"/>
    </location>
</feature>
<dbReference type="InterPro" id="IPR029063">
    <property type="entry name" value="SAM-dependent_MTases_sf"/>
</dbReference>
<dbReference type="Proteomes" id="UP000236488">
    <property type="component" value="Unassembled WGS sequence"/>
</dbReference>
<reference evidence="3" key="3">
    <citation type="submission" date="2021-09" db="EMBL/GenBank/DDBJ databases">
        <authorList>
            <person name="Gilroy R."/>
        </authorList>
    </citation>
    <scope>NUCLEOTIDE SEQUENCE</scope>
    <source>
        <strain evidence="3">USAMLcec12-2067</strain>
    </source>
</reference>
<evidence type="ECO:0000313" key="3">
    <source>
        <dbReference type="EMBL" id="HJH44468.1"/>
    </source>
</evidence>
<dbReference type="PANTHER" id="PTHR43861">
    <property type="entry name" value="TRANS-ACONITATE 2-METHYLTRANSFERASE-RELATED"/>
    <property type="match status" value="1"/>
</dbReference>
<reference evidence="3" key="2">
    <citation type="journal article" date="2021" name="PeerJ">
        <title>Extensive microbial diversity within the chicken gut microbiome revealed by metagenomics and culture.</title>
        <authorList>
            <person name="Gilroy R."/>
            <person name="Ravi A."/>
            <person name="Getino M."/>
            <person name="Pursley I."/>
            <person name="Horton D.L."/>
            <person name="Alikhan N.F."/>
            <person name="Baker D."/>
            <person name="Gharbi K."/>
            <person name="Hall N."/>
            <person name="Watson M."/>
            <person name="Adriaenssens E.M."/>
            <person name="Foster-Nyarko E."/>
            <person name="Jarju S."/>
            <person name="Secka A."/>
            <person name="Antonio M."/>
            <person name="Oren A."/>
            <person name="Chaudhuri R.R."/>
            <person name="La Ragione R."/>
            <person name="Hildebrand F."/>
            <person name="Pallen M.J."/>
        </authorList>
    </citation>
    <scope>NUCLEOTIDE SEQUENCE</scope>
    <source>
        <strain evidence="3">USAMLcec12-2067</strain>
    </source>
</reference>
<protein>
    <submittedName>
        <fullName evidence="4">Class I SAM-dependent methyltransferase</fullName>
    </submittedName>
</protein>